<evidence type="ECO:0000259" key="8">
    <source>
        <dbReference type="PROSITE" id="PS50850"/>
    </source>
</evidence>
<feature type="transmembrane region" description="Helical" evidence="7">
    <location>
        <begin position="294"/>
        <end position="313"/>
    </location>
</feature>
<keyword evidence="2" id="KW-0813">Transport</keyword>
<evidence type="ECO:0000313" key="10">
    <source>
        <dbReference type="Proteomes" id="UP000321816"/>
    </source>
</evidence>
<comment type="subcellular location">
    <subcellularLocation>
        <location evidence="1">Cell membrane</location>
        <topology evidence="1">Multi-pass membrane protein</topology>
    </subcellularLocation>
</comment>
<dbReference type="InterPro" id="IPR036259">
    <property type="entry name" value="MFS_trans_sf"/>
</dbReference>
<dbReference type="AlphaFoldDB" id="A0A5C7F5A7"/>
<evidence type="ECO:0000256" key="2">
    <source>
        <dbReference type="ARBA" id="ARBA00022448"/>
    </source>
</evidence>
<dbReference type="InterPro" id="IPR050171">
    <property type="entry name" value="MFS_Transporters"/>
</dbReference>
<proteinExistence type="predicted"/>
<evidence type="ECO:0000256" key="4">
    <source>
        <dbReference type="ARBA" id="ARBA00022692"/>
    </source>
</evidence>
<keyword evidence="5 7" id="KW-1133">Transmembrane helix</keyword>
<dbReference type="PANTHER" id="PTHR23517">
    <property type="entry name" value="RESISTANCE PROTEIN MDTM, PUTATIVE-RELATED-RELATED"/>
    <property type="match status" value="1"/>
</dbReference>
<keyword evidence="6 7" id="KW-0472">Membrane</keyword>
<keyword evidence="4 7" id="KW-0812">Transmembrane</keyword>
<evidence type="ECO:0000256" key="3">
    <source>
        <dbReference type="ARBA" id="ARBA00022475"/>
    </source>
</evidence>
<feature type="transmembrane region" description="Helical" evidence="7">
    <location>
        <begin position="21"/>
        <end position="41"/>
    </location>
</feature>
<feature type="transmembrane region" description="Helical" evidence="7">
    <location>
        <begin position="78"/>
        <end position="100"/>
    </location>
</feature>
<dbReference type="RefSeq" id="WP_147803846.1">
    <property type="nucleotide sequence ID" value="NZ_CP144914.1"/>
</dbReference>
<feature type="transmembrane region" description="Helical" evidence="7">
    <location>
        <begin position="168"/>
        <end position="189"/>
    </location>
</feature>
<keyword evidence="3" id="KW-1003">Cell membrane</keyword>
<sequence length="406" mass="44065">MIARIKAGSLSVRSQVRIMGIITALSLLGDGLMYVILPLYWEEMGLTAYWQIGVLLSVNRFIRIPLNPIIAKLYHHISFRMGFAAALSLAVLTTLGYGWLQGFVLLFAARCLWGAAWTFFRLGAYFAIPQWSNNEDRGYLFGLHKGITRVGALIGMAAGALMIEPFGITFVLTLFAVLTFAVFPFVLLMNGRLTVSESSSSSPAEVQKVPVENKAGLAAIFVTAVLLTITFDGVLKSTLPLLVENVLDGSFDVLSLSLGAAAVSSFLQLFRGLLEPILSPLAGRIIDQTRRRSFLLGSFLITASLSSLFSGLADQLITFLLIVVVLQLSAVFLEVFILTKAADQPDSSSRVKVMTNLSILQDIGAAAGPFLAYLLFAVLNTAQLYALVAAMLIVPGIFWVTRKNSR</sequence>
<dbReference type="PANTHER" id="PTHR23517:SF3">
    <property type="entry name" value="INTEGRAL MEMBRANE TRANSPORT PROTEIN"/>
    <property type="match status" value="1"/>
</dbReference>
<feature type="domain" description="Major facilitator superfamily (MFS) profile" evidence="8">
    <location>
        <begin position="15"/>
        <end position="406"/>
    </location>
</feature>
<protein>
    <submittedName>
        <fullName evidence="9">MFS transporter</fullName>
    </submittedName>
</protein>
<accession>A0A5C7F5A7</accession>
<feature type="transmembrane region" description="Helical" evidence="7">
    <location>
        <begin position="254"/>
        <end position="274"/>
    </location>
</feature>
<feature type="transmembrane region" description="Helical" evidence="7">
    <location>
        <begin position="319"/>
        <end position="338"/>
    </location>
</feature>
<gene>
    <name evidence="9" type="ORF">FTX54_002000</name>
</gene>
<dbReference type="PROSITE" id="PS50850">
    <property type="entry name" value="MFS"/>
    <property type="match status" value="1"/>
</dbReference>
<evidence type="ECO:0000256" key="6">
    <source>
        <dbReference type="ARBA" id="ARBA00023136"/>
    </source>
</evidence>
<dbReference type="Gene3D" id="1.20.1250.20">
    <property type="entry name" value="MFS general substrate transporter like domains"/>
    <property type="match status" value="2"/>
</dbReference>
<dbReference type="KEGG" id="ahal:FTX54_002000"/>
<keyword evidence="10" id="KW-1185">Reference proteome</keyword>
<dbReference type="OrthoDB" id="5338069at2"/>
<dbReference type="Pfam" id="PF07690">
    <property type="entry name" value="MFS_1"/>
    <property type="match status" value="1"/>
</dbReference>
<dbReference type="EMBL" id="CP144914">
    <property type="protein sequence ID" value="WWD80360.1"/>
    <property type="molecule type" value="Genomic_DNA"/>
</dbReference>
<feature type="transmembrane region" description="Helical" evidence="7">
    <location>
        <begin position="106"/>
        <end position="128"/>
    </location>
</feature>
<feature type="transmembrane region" description="Helical" evidence="7">
    <location>
        <begin position="359"/>
        <end position="378"/>
    </location>
</feature>
<reference evidence="9 10" key="1">
    <citation type="submission" date="2024-01" db="EMBL/GenBank/DDBJ databases">
        <title>Complete Genome Sequence of Alkalicoccus halolimnae BZ-SZ-XJ29T, a Moderately Halophilic Bacterium Isolated from a Salt Lake.</title>
        <authorList>
            <person name="Zhao B."/>
        </authorList>
    </citation>
    <scope>NUCLEOTIDE SEQUENCE [LARGE SCALE GENOMIC DNA]</scope>
    <source>
        <strain evidence="9 10">BZ-SZ-XJ29</strain>
    </source>
</reference>
<dbReference type="GO" id="GO:0022857">
    <property type="term" value="F:transmembrane transporter activity"/>
    <property type="evidence" value="ECO:0007669"/>
    <property type="project" value="InterPro"/>
</dbReference>
<evidence type="ECO:0000256" key="7">
    <source>
        <dbReference type="SAM" id="Phobius"/>
    </source>
</evidence>
<dbReference type="Proteomes" id="UP000321816">
    <property type="component" value="Chromosome"/>
</dbReference>
<dbReference type="SUPFAM" id="SSF103473">
    <property type="entry name" value="MFS general substrate transporter"/>
    <property type="match status" value="1"/>
</dbReference>
<feature type="transmembrane region" description="Helical" evidence="7">
    <location>
        <begin position="384"/>
        <end position="401"/>
    </location>
</feature>
<evidence type="ECO:0000256" key="5">
    <source>
        <dbReference type="ARBA" id="ARBA00022989"/>
    </source>
</evidence>
<evidence type="ECO:0000313" key="9">
    <source>
        <dbReference type="EMBL" id="WWD80360.1"/>
    </source>
</evidence>
<organism evidence="9 10">
    <name type="scientific">Alkalicoccus halolimnae</name>
    <dbReference type="NCBI Taxonomy" id="1667239"/>
    <lineage>
        <taxon>Bacteria</taxon>
        <taxon>Bacillati</taxon>
        <taxon>Bacillota</taxon>
        <taxon>Bacilli</taxon>
        <taxon>Bacillales</taxon>
        <taxon>Bacillaceae</taxon>
        <taxon>Alkalicoccus</taxon>
    </lineage>
</organism>
<name>A0A5C7F5A7_9BACI</name>
<dbReference type="InterPro" id="IPR011701">
    <property type="entry name" value="MFS"/>
</dbReference>
<dbReference type="GO" id="GO:0005886">
    <property type="term" value="C:plasma membrane"/>
    <property type="evidence" value="ECO:0007669"/>
    <property type="project" value="UniProtKB-SubCell"/>
</dbReference>
<evidence type="ECO:0000256" key="1">
    <source>
        <dbReference type="ARBA" id="ARBA00004651"/>
    </source>
</evidence>
<dbReference type="InterPro" id="IPR020846">
    <property type="entry name" value="MFS_dom"/>
</dbReference>
<feature type="transmembrane region" description="Helical" evidence="7">
    <location>
        <begin position="215"/>
        <end position="234"/>
    </location>
</feature>